<dbReference type="AlphaFoldDB" id="A0A564Y9F5"/>
<sequence length="71" mass="8204">MSFCTKDAKPLSVMSKLTHRFPPFYNFLISLKSTSALMFSSILTQVTRIKLSLFFHSKQLAFASFRLLRLL</sequence>
<dbReference type="EMBL" id="CABIJS010000122">
    <property type="protein sequence ID" value="VUZ43902.1"/>
    <property type="molecule type" value="Genomic_DNA"/>
</dbReference>
<reference evidence="1 2" key="1">
    <citation type="submission" date="2019-07" db="EMBL/GenBank/DDBJ databases">
        <authorList>
            <person name="Jastrzebski P J."/>
            <person name="Paukszto L."/>
            <person name="Jastrzebski P J."/>
        </authorList>
    </citation>
    <scope>NUCLEOTIDE SEQUENCE [LARGE SCALE GENOMIC DNA]</scope>
    <source>
        <strain evidence="1 2">WMS-il1</strain>
    </source>
</reference>
<keyword evidence="2" id="KW-1185">Reference proteome</keyword>
<accession>A0A564Y9F5</accession>
<gene>
    <name evidence="1" type="ORF">WMSIL1_LOCUS4359</name>
</gene>
<evidence type="ECO:0000313" key="1">
    <source>
        <dbReference type="EMBL" id="VUZ43902.1"/>
    </source>
</evidence>
<name>A0A564Y9F5_HYMDI</name>
<organism evidence="1 2">
    <name type="scientific">Hymenolepis diminuta</name>
    <name type="common">Rat tapeworm</name>
    <dbReference type="NCBI Taxonomy" id="6216"/>
    <lineage>
        <taxon>Eukaryota</taxon>
        <taxon>Metazoa</taxon>
        <taxon>Spiralia</taxon>
        <taxon>Lophotrochozoa</taxon>
        <taxon>Platyhelminthes</taxon>
        <taxon>Cestoda</taxon>
        <taxon>Eucestoda</taxon>
        <taxon>Cyclophyllidea</taxon>
        <taxon>Hymenolepididae</taxon>
        <taxon>Hymenolepis</taxon>
    </lineage>
</organism>
<proteinExistence type="predicted"/>
<evidence type="ECO:0000313" key="2">
    <source>
        <dbReference type="Proteomes" id="UP000321570"/>
    </source>
</evidence>
<dbReference type="Proteomes" id="UP000321570">
    <property type="component" value="Unassembled WGS sequence"/>
</dbReference>
<protein>
    <submittedName>
        <fullName evidence="1">Uncharacterized protein</fullName>
    </submittedName>
</protein>